<name>W9VFX1_9GAMM</name>
<protein>
    <submittedName>
        <fullName evidence="4">Ketohexokinase</fullName>
    </submittedName>
</protein>
<proteinExistence type="predicted"/>
<dbReference type="InterPro" id="IPR029056">
    <property type="entry name" value="Ribokinase-like"/>
</dbReference>
<keyword evidence="1" id="KW-0808">Transferase</keyword>
<dbReference type="RefSeq" id="WP_232424089.1">
    <property type="nucleotide sequence ID" value="NZ_AONC01000018.1"/>
</dbReference>
<dbReference type="SUPFAM" id="SSF53613">
    <property type="entry name" value="Ribokinase-like"/>
    <property type="match status" value="1"/>
</dbReference>
<evidence type="ECO:0000256" key="1">
    <source>
        <dbReference type="ARBA" id="ARBA00022679"/>
    </source>
</evidence>
<dbReference type="PANTHER" id="PTHR42774">
    <property type="entry name" value="PHOSPHOTRANSFERASE SYSTEM TRANSPORT PROTEIN"/>
    <property type="match status" value="1"/>
</dbReference>
<gene>
    <name evidence="4" type="ORF">D779_0755</name>
</gene>
<dbReference type="EMBL" id="AONC01000018">
    <property type="protein sequence ID" value="EXJ15891.1"/>
    <property type="molecule type" value="Genomic_DNA"/>
</dbReference>
<dbReference type="AlphaFoldDB" id="W9VFX1"/>
<feature type="domain" description="Carbohydrate kinase PfkB" evidence="3">
    <location>
        <begin position="22"/>
        <end position="299"/>
    </location>
</feature>
<dbReference type="STRING" id="1249627.D779_0755"/>
<dbReference type="Pfam" id="PF00294">
    <property type="entry name" value="PfkB"/>
    <property type="match status" value="1"/>
</dbReference>
<dbReference type="PANTHER" id="PTHR42774:SF3">
    <property type="entry name" value="KETOHEXOKINASE"/>
    <property type="match status" value="1"/>
</dbReference>
<keyword evidence="5" id="KW-1185">Reference proteome</keyword>
<dbReference type="PATRIC" id="fig|1249627.3.peg.1329"/>
<dbReference type="InterPro" id="IPR052562">
    <property type="entry name" value="Ketohexokinase-related"/>
</dbReference>
<accession>W9VFX1</accession>
<dbReference type="Gene3D" id="3.40.1190.20">
    <property type="match status" value="1"/>
</dbReference>
<evidence type="ECO:0000313" key="5">
    <source>
        <dbReference type="Proteomes" id="UP000019460"/>
    </source>
</evidence>
<sequence>MPETFERGSRFSRPAVRSILGVGIATLDIVNEVEVYPAEDAEMRASAQRRVRGGNVANSLGVLAQFGHHCRWLGTLADDDTGRWIREDLARQGIDAAHAVVHAGGATPTSYIALSRASGSRTIVHYRDLPELDADGFDRVPLEGLDWIHFEGRNPLETRRMIDRVRRIAPGLSVSLELEKPRDGIETLLEGPDVILAGRVFAEARGFEVPESFLSDLMSHTSAQLCVLAWGAAGAFFLVRGAEVEHVPAVPPPRVLDTLAAGDTFNAAVIDALARSLTPRESVERAVGLAGFKCGRIGLEGLIDEARNAGLMFQPHSDP</sequence>
<evidence type="ECO:0000256" key="2">
    <source>
        <dbReference type="ARBA" id="ARBA00022777"/>
    </source>
</evidence>
<evidence type="ECO:0000313" key="4">
    <source>
        <dbReference type="EMBL" id="EXJ15891.1"/>
    </source>
</evidence>
<dbReference type="eggNOG" id="COG0524">
    <property type="taxonomic scope" value="Bacteria"/>
</dbReference>
<dbReference type="GO" id="GO:0016301">
    <property type="term" value="F:kinase activity"/>
    <property type="evidence" value="ECO:0007669"/>
    <property type="project" value="UniProtKB-KW"/>
</dbReference>
<dbReference type="InterPro" id="IPR011611">
    <property type="entry name" value="PfkB_dom"/>
</dbReference>
<organism evidence="4 5">
    <name type="scientific">Imhoffiella purpurea</name>
    <dbReference type="NCBI Taxonomy" id="1249627"/>
    <lineage>
        <taxon>Bacteria</taxon>
        <taxon>Pseudomonadati</taxon>
        <taxon>Pseudomonadota</taxon>
        <taxon>Gammaproteobacteria</taxon>
        <taxon>Chromatiales</taxon>
        <taxon>Chromatiaceae</taxon>
        <taxon>Imhoffiella</taxon>
    </lineage>
</organism>
<dbReference type="Proteomes" id="UP000019460">
    <property type="component" value="Unassembled WGS sequence"/>
</dbReference>
<reference evidence="4 5" key="1">
    <citation type="submission" date="2012-11" db="EMBL/GenBank/DDBJ databases">
        <title>Genome assembly of Thiorhodococcus sp. AK35.</title>
        <authorList>
            <person name="Nupur N."/>
            <person name="Khatri I."/>
            <person name="Subramanian S."/>
            <person name="Pinnaka A."/>
        </authorList>
    </citation>
    <scope>NUCLEOTIDE SEQUENCE [LARGE SCALE GENOMIC DNA]</scope>
    <source>
        <strain evidence="4 5">AK35</strain>
    </source>
</reference>
<dbReference type="InterPro" id="IPR002173">
    <property type="entry name" value="Carboh/pur_kinase_PfkB_CS"/>
</dbReference>
<evidence type="ECO:0000259" key="3">
    <source>
        <dbReference type="Pfam" id="PF00294"/>
    </source>
</evidence>
<comment type="caution">
    <text evidence="4">The sequence shown here is derived from an EMBL/GenBank/DDBJ whole genome shotgun (WGS) entry which is preliminary data.</text>
</comment>
<dbReference type="PROSITE" id="PS00584">
    <property type="entry name" value="PFKB_KINASES_2"/>
    <property type="match status" value="1"/>
</dbReference>
<keyword evidence="2 4" id="KW-0418">Kinase</keyword>